<evidence type="ECO:0000256" key="4">
    <source>
        <dbReference type="ARBA" id="ARBA00022741"/>
    </source>
</evidence>
<evidence type="ECO:0000256" key="2">
    <source>
        <dbReference type="ARBA" id="ARBA00022490"/>
    </source>
</evidence>
<evidence type="ECO:0000256" key="9">
    <source>
        <dbReference type="ARBA" id="ARBA00023212"/>
    </source>
</evidence>
<dbReference type="PRINTS" id="PR00380">
    <property type="entry name" value="KINESINHEAVY"/>
</dbReference>
<reference evidence="14" key="3">
    <citation type="submission" date="2025-05" db="UniProtKB">
        <authorList>
            <consortium name="EnsemblMetazoa"/>
        </authorList>
    </citation>
    <scope>IDENTIFICATION</scope>
</reference>
<name>A0A6P4E1K9_DRORH</name>
<dbReference type="SUPFAM" id="SSF52540">
    <property type="entry name" value="P-loop containing nucleoside triphosphate hydrolases"/>
    <property type="match status" value="1"/>
</dbReference>
<dbReference type="GO" id="GO:0005524">
    <property type="term" value="F:ATP binding"/>
    <property type="evidence" value="ECO:0007669"/>
    <property type="project" value="UniProtKB-UniRule"/>
</dbReference>
<dbReference type="FunFam" id="3.40.850.10:FF:000012">
    <property type="entry name" value="Kinesin-like protein"/>
    <property type="match status" value="1"/>
</dbReference>
<keyword evidence="2" id="KW-0963">Cytoplasm</keyword>
<dbReference type="CDD" id="cd01367">
    <property type="entry name" value="KISc_KIF2_like"/>
    <property type="match status" value="1"/>
</dbReference>
<dbReference type="GO" id="GO:0005828">
    <property type="term" value="C:kinetochore microtubule"/>
    <property type="evidence" value="ECO:0007669"/>
    <property type="project" value="UniProtKB-ARBA"/>
</dbReference>
<dbReference type="GO" id="GO:0000922">
    <property type="term" value="C:spindle pole"/>
    <property type="evidence" value="ECO:0007669"/>
    <property type="project" value="UniProtKB-SubCell"/>
</dbReference>
<dbReference type="OrthoDB" id="3176171at2759"/>
<keyword evidence="7" id="KW-0175">Coiled coil</keyword>
<evidence type="ECO:0000313" key="14">
    <source>
        <dbReference type="EnsemblMetazoa" id="XP_016970284.1"/>
    </source>
</evidence>
<proteinExistence type="inferred from homology"/>
<dbReference type="SMART" id="SM00129">
    <property type="entry name" value="KISc"/>
    <property type="match status" value="1"/>
</dbReference>
<feature type="compositionally biased region" description="Polar residues" evidence="12">
    <location>
        <begin position="156"/>
        <end position="168"/>
    </location>
</feature>
<dbReference type="GO" id="GO:0007018">
    <property type="term" value="P:microtubule-based movement"/>
    <property type="evidence" value="ECO:0007669"/>
    <property type="project" value="InterPro"/>
</dbReference>
<dbReference type="PANTHER" id="PTHR47971">
    <property type="entry name" value="KINESIN-RELATED PROTEIN 6"/>
    <property type="match status" value="1"/>
</dbReference>
<dbReference type="InterPro" id="IPR001752">
    <property type="entry name" value="Kinesin_motor_dom"/>
</dbReference>
<dbReference type="PROSITE" id="PS50067">
    <property type="entry name" value="KINESIN_MOTOR_2"/>
    <property type="match status" value="1"/>
</dbReference>
<evidence type="ECO:0000256" key="5">
    <source>
        <dbReference type="ARBA" id="ARBA00022829"/>
    </source>
</evidence>
<feature type="domain" description="Kinesin motor" evidence="13">
    <location>
        <begin position="238"/>
        <end position="572"/>
    </location>
</feature>
<dbReference type="CTD" id="37674"/>
<dbReference type="InterPro" id="IPR036961">
    <property type="entry name" value="Kinesin_motor_dom_sf"/>
</dbReference>
<accession>A0A6P4E1K9</accession>
<dbReference type="GO" id="GO:0008017">
    <property type="term" value="F:microtubule binding"/>
    <property type="evidence" value="ECO:0007669"/>
    <property type="project" value="InterPro"/>
</dbReference>
<evidence type="ECO:0000313" key="15">
    <source>
        <dbReference type="Proteomes" id="UP001652680"/>
    </source>
</evidence>
<gene>
    <name evidence="16" type="primary">LOC108038079</name>
    <name evidence="14" type="synonym">108038079</name>
</gene>
<feature type="binding site" evidence="11">
    <location>
        <begin position="328"/>
        <end position="335"/>
    </location>
    <ligand>
        <name>ATP</name>
        <dbReference type="ChEBI" id="CHEBI:30616"/>
    </ligand>
</feature>
<dbReference type="Pfam" id="PF00225">
    <property type="entry name" value="Kinesin"/>
    <property type="match status" value="1"/>
</dbReference>
<evidence type="ECO:0000256" key="12">
    <source>
        <dbReference type="SAM" id="MobiDB-lite"/>
    </source>
</evidence>
<reference evidence="15" key="1">
    <citation type="journal article" date="2021" name="Elife">
        <title>Highly contiguous assemblies of 101 drosophilid genomes.</title>
        <authorList>
            <person name="Kim B.Y."/>
            <person name="Wang J.R."/>
            <person name="Miller D.E."/>
            <person name="Barmina O."/>
            <person name="Delaney E."/>
            <person name="Thompson A."/>
            <person name="Comeault A.A."/>
            <person name="Peede D."/>
            <person name="D'Agostino E.R."/>
            <person name="Pelaez J."/>
            <person name="Aguilar J.M."/>
            <person name="Haji D."/>
            <person name="Matsunaga T."/>
            <person name="Armstrong E.E."/>
            <person name="Zych M."/>
            <person name="Ogawa Y."/>
            <person name="Stamenkovic-Radak M."/>
            <person name="Jelic M."/>
            <person name="Veselinovic M.S."/>
            <person name="Tanaskovic M."/>
            <person name="Eric P."/>
            <person name="Gao J.J."/>
            <person name="Katoh T.K."/>
            <person name="Toda M.J."/>
            <person name="Watabe H."/>
            <person name="Watada M."/>
            <person name="Davis J.S."/>
            <person name="Moyle L.C."/>
            <person name="Manoli G."/>
            <person name="Bertolini E."/>
            <person name="Kostal V."/>
            <person name="Hawley R.S."/>
            <person name="Takahashi A."/>
            <person name="Jones C.D."/>
            <person name="Price D.K."/>
            <person name="Whiteman N."/>
            <person name="Kopp A."/>
            <person name="Matute D.R."/>
            <person name="Petrov D.A."/>
        </authorList>
    </citation>
    <scope>NUCLEOTIDE SEQUENCE [LARGE SCALE GENOMIC DNA]</scope>
</reference>
<comment type="subcellular location">
    <subcellularLocation>
        <location evidence="1">Cytoplasm</location>
        <location evidence="1">Cytoskeleton</location>
        <location evidence="1">Spindle pole</location>
    </subcellularLocation>
</comment>
<dbReference type="GO" id="GO:0007019">
    <property type="term" value="P:microtubule depolymerization"/>
    <property type="evidence" value="ECO:0007669"/>
    <property type="project" value="TreeGrafter"/>
</dbReference>
<comment type="similarity">
    <text evidence="10">Belongs to the TRAFAC class myosin-kinesin ATPase superfamily. Kinesin family. KIN-13 subfamily.</text>
</comment>
<feature type="compositionally biased region" description="Basic and acidic residues" evidence="12">
    <location>
        <begin position="114"/>
        <end position="126"/>
    </location>
</feature>
<dbReference type="Proteomes" id="UP001652680">
    <property type="component" value="Unassembled WGS sequence"/>
</dbReference>
<evidence type="ECO:0000259" key="13">
    <source>
        <dbReference type="PROSITE" id="PS50067"/>
    </source>
</evidence>
<evidence type="ECO:0000256" key="10">
    <source>
        <dbReference type="ARBA" id="ARBA00061030"/>
    </source>
</evidence>
<evidence type="ECO:0000256" key="1">
    <source>
        <dbReference type="ARBA" id="ARBA00004647"/>
    </source>
</evidence>
<keyword evidence="8 11" id="KW-0505">Motor protein</keyword>
<dbReference type="InterPro" id="IPR027417">
    <property type="entry name" value="P-loop_NTPase"/>
</dbReference>
<dbReference type="EnsemblMetazoa" id="XM_017114795.2">
    <property type="protein sequence ID" value="XP_016970284.1"/>
    <property type="gene ID" value="LOC108038079"/>
</dbReference>
<keyword evidence="9" id="KW-0206">Cytoskeleton</keyword>
<dbReference type="PANTHER" id="PTHR47971:SF8">
    <property type="entry name" value="KINESIN-LIKE PROTEIN"/>
    <property type="match status" value="1"/>
</dbReference>
<organism evidence="16">
    <name type="scientific">Drosophila rhopaloa</name>
    <name type="common">Fruit fly</name>
    <dbReference type="NCBI Taxonomy" id="1041015"/>
    <lineage>
        <taxon>Eukaryota</taxon>
        <taxon>Metazoa</taxon>
        <taxon>Ecdysozoa</taxon>
        <taxon>Arthropoda</taxon>
        <taxon>Hexapoda</taxon>
        <taxon>Insecta</taxon>
        <taxon>Pterygota</taxon>
        <taxon>Neoptera</taxon>
        <taxon>Endopterygota</taxon>
        <taxon>Diptera</taxon>
        <taxon>Brachycera</taxon>
        <taxon>Muscomorpha</taxon>
        <taxon>Ephydroidea</taxon>
        <taxon>Drosophilidae</taxon>
        <taxon>Drosophila</taxon>
        <taxon>Sophophora</taxon>
    </lineage>
</organism>
<evidence type="ECO:0000256" key="3">
    <source>
        <dbReference type="ARBA" id="ARBA00022701"/>
    </source>
</evidence>
<dbReference type="InterPro" id="IPR054473">
    <property type="entry name" value="KIF2A-like_N"/>
</dbReference>
<sequence length="748" mass="84491">MDRIKIGEQLFFQRSDGRVHPVVCTAKNPELDSVTGEWTEGAVVKGKEVPISLLININRHIFAENQSPAMVCTPSPTATGSMIPKPRDSSPAEGPPDSYRKSLGKNPYAERMREFRSKMAPRKTETRSVVNRDLAGASTSRVAFCKARNVSPAQPRKSQGANNNQRCSSVVREVNRMKEEREKRRARQAEQLLEKDALRRQDPGNPNWEVALMLRQYQATLNFSPLRFLDPHGDFVQPITVCVRKRPMSRRENNSKNMDIITVPTADSLIVHELRLKVDLTKFLEHHKFRFDYTFDEECSNSLVYDHTARPLIRTMFEGGNATCFAYGQTGSGKTHTMGGEFCGKVQDCGTGIYAMAARDVFEEVSRPEYRELGAKITCSFFEIYGTKVFDLLHTDKPLLRVLEDGRQQVVVVGLREMPVTKVDDVLRLIELGNKERTSGQTSANAKSSRSHAVFQMALHLPDSWGPYGKCSFVDLAGNERGADTQSADRQTRLEGAEINKSLLALKECIRALSRQSSHLPFRGSKLTQVLRDSFVGGKKNKTCMIAMISPSMSCVEHTLNTLRYADRVKELVAKEDDAFQSPGGDEEKAPDLNDESEPEILDYEEPLEEEQEPEYEDEQNQHISISSEEASYYTQQNTSSMKEQTSLTNLNETIELSNPKSEQVKLQQVVEQHELLIDYLENFVRDSRTLDPKEEFKGLNDVFVELANIVNFTRDLVLNFNAQRLINGMVDKDGKPNESGKDLQKND</sequence>
<dbReference type="InterPro" id="IPR027640">
    <property type="entry name" value="Kinesin-like_fam"/>
</dbReference>
<evidence type="ECO:0000256" key="11">
    <source>
        <dbReference type="PROSITE-ProRule" id="PRU00283"/>
    </source>
</evidence>
<dbReference type="AlphaFoldDB" id="A0A6P4E1K9"/>
<dbReference type="GeneID" id="108038079"/>
<protein>
    <submittedName>
        <fullName evidence="16">Kinesin-like protein Klp59C</fullName>
    </submittedName>
</protein>
<feature type="region of interest" description="Disordered" evidence="12">
    <location>
        <begin position="148"/>
        <end position="168"/>
    </location>
</feature>
<dbReference type="Gene3D" id="3.40.850.10">
    <property type="entry name" value="Kinesin motor domain"/>
    <property type="match status" value="1"/>
</dbReference>
<evidence type="ECO:0000256" key="6">
    <source>
        <dbReference type="ARBA" id="ARBA00022840"/>
    </source>
</evidence>
<dbReference type="Pfam" id="PF22923">
    <property type="entry name" value="KIF2A-like_1st"/>
    <property type="match status" value="1"/>
</dbReference>
<evidence type="ECO:0000313" key="16">
    <source>
        <dbReference type="RefSeq" id="XP_016970284.1"/>
    </source>
</evidence>
<dbReference type="RefSeq" id="XP_016970284.1">
    <property type="nucleotide sequence ID" value="XM_017114795.1"/>
</dbReference>
<keyword evidence="6 11" id="KW-0067">ATP-binding</keyword>
<feature type="region of interest" description="Disordered" evidence="12">
    <location>
        <begin position="576"/>
        <end position="598"/>
    </location>
</feature>
<keyword evidence="3" id="KW-0493">Microtubule</keyword>
<evidence type="ECO:0000256" key="7">
    <source>
        <dbReference type="ARBA" id="ARBA00023054"/>
    </source>
</evidence>
<evidence type="ECO:0000256" key="8">
    <source>
        <dbReference type="ARBA" id="ARBA00023175"/>
    </source>
</evidence>
<keyword evidence="15" id="KW-1185">Reference proteome</keyword>
<dbReference type="GO" id="GO:0007059">
    <property type="term" value="P:chromosome segregation"/>
    <property type="evidence" value="ECO:0007669"/>
    <property type="project" value="UniProtKB-KW"/>
</dbReference>
<dbReference type="OMA" id="KNKTCMI"/>
<dbReference type="GO" id="GO:0003777">
    <property type="term" value="F:microtubule motor activity"/>
    <property type="evidence" value="ECO:0007669"/>
    <property type="project" value="InterPro"/>
</dbReference>
<keyword evidence="5" id="KW-0159">Chromosome partition</keyword>
<keyword evidence="4 11" id="KW-0547">Nucleotide-binding</keyword>
<feature type="region of interest" description="Disordered" evidence="12">
    <location>
        <begin position="75"/>
        <end position="109"/>
    </location>
</feature>
<feature type="region of interest" description="Disordered" evidence="12">
    <location>
        <begin position="114"/>
        <end position="133"/>
    </location>
</feature>
<reference evidence="16" key="2">
    <citation type="submission" date="2025-04" db="UniProtKB">
        <authorList>
            <consortium name="RefSeq"/>
        </authorList>
    </citation>
    <scope>IDENTIFICATION</scope>
</reference>